<name>A0ABT5ECN2_9BACT</name>
<evidence type="ECO:0000313" key="3">
    <source>
        <dbReference type="Proteomes" id="UP001221686"/>
    </source>
</evidence>
<feature type="compositionally biased region" description="Low complexity" evidence="1">
    <location>
        <begin position="9"/>
        <end position="30"/>
    </location>
</feature>
<feature type="compositionally biased region" description="Polar residues" evidence="1">
    <location>
        <begin position="31"/>
        <end position="43"/>
    </location>
</feature>
<dbReference type="RefSeq" id="WP_272092156.1">
    <property type="nucleotide sequence ID" value="NZ_JAQNDL010000005.1"/>
</dbReference>
<proteinExistence type="predicted"/>
<comment type="caution">
    <text evidence="2">The sequence shown here is derived from an EMBL/GenBank/DDBJ whole genome shotgun (WGS) entry which is preliminary data.</text>
</comment>
<reference evidence="2 3" key="1">
    <citation type="submission" date="2022-11" db="EMBL/GenBank/DDBJ databases">
        <title>Minimal conservation of predation-associated metabolite biosynthetic gene clusters underscores biosynthetic potential of Myxococcota including descriptions for ten novel species: Archangium lansinium sp. nov., Myxococcus landrumus sp. nov., Nannocystis bai.</title>
        <authorList>
            <person name="Ahearne A."/>
            <person name="Stevens C."/>
            <person name="Dowd S."/>
        </authorList>
    </citation>
    <scope>NUCLEOTIDE SEQUENCE [LARGE SCALE GENOMIC DNA]</scope>
    <source>
        <strain evidence="2 3">BB15-2</strain>
    </source>
</reference>
<evidence type="ECO:0000256" key="1">
    <source>
        <dbReference type="SAM" id="MobiDB-lite"/>
    </source>
</evidence>
<dbReference type="EMBL" id="JAQNDL010000005">
    <property type="protein sequence ID" value="MDC0723612.1"/>
    <property type="molecule type" value="Genomic_DNA"/>
</dbReference>
<organism evidence="2 3">
    <name type="scientific">Nannocystis bainbridge</name>
    <dbReference type="NCBI Taxonomy" id="2995303"/>
    <lineage>
        <taxon>Bacteria</taxon>
        <taxon>Pseudomonadati</taxon>
        <taxon>Myxococcota</taxon>
        <taxon>Polyangia</taxon>
        <taxon>Nannocystales</taxon>
        <taxon>Nannocystaceae</taxon>
        <taxon>Nannocystis</taxon>
    </lineage>
</organism>
<dbReference type="Proteomes" id="UP001221686">
    <property type="component" value="Unassembled WGS sequence"/>
</dbReference>
<sequence>MMPGTTALPEPGTTGPDGTTSTTGPGETDSLGQTTADVTSMTSGPVLDAGPPASECDLWTNDCPPGKKCASASSDGIWWDHSVCVDLVPMPDGVGDECMVFGAPMSGQDSCGPHEMCWFVDPVSLFGTCIAMCTGSVRDPICPPSSTCHLGGDHLITCLPDCDPLDPDSCPGDDLCVFLSPMPAQFVCAVDMSEESGFAFDPCEFANVCKPGLGCVESEMVPGCDLASTGCCVPFCDVNAPNTCPGQGFECVALFAPGEVPGKDHLGRCTAP</sequence>
<keyword evidence="3" id="KW-1185">Reference proteome</keyword>
<feature type="region of interest" description="Disordered" evidence="1">
    <location>
        <begin position="1"/>
        <end position="51"/>
    </location>
</feature>
<protein>
    <submittedName>
        <fullName evidence="2">Uncharacterized protein</fullName>
    </submittedName>
</protein>
<accession>A0ABT5ECN2</accession>
<evidence type="ECO:0000313" key="2">
    <source>
        <dbReference type="EMBL" id="MDC0723612.1"/>
    </source>
</evidence>
<gene>
    <name evidence="2" type="ORF">POL25_42410</name>
</gene>